<organism evidence="6 7">
    <name type="scientific">Coffea arabica</name>
    <name type="common">Arabian coffee</name>
    <dbReference type="NCBI Taxonomy" id="13443"/>
    <lineage>
        <taxon>Eukaryota</taxon>
        <taxon>Viridiplantae</taxon>
        <taxon>Streptophyta</taxon>
        <taxon>Embryophyta</taxon>
        <taxon>Tracheophyta</taxon>
        <taxon>Spermatophyta</taxon>
        <taxon>Magnoliopsida</taxon>
        <taxon>eudicotyledons</taxon>
        <taxon>Gunneridae</taxon>
        <taxon>Pentapetalae</taxon>
        <taxon>asterids</taxon>
        <taxon>lamiids</taxon>
        <taxon>Gentianales</taxon>
        <taxon>Rubiaceae</taxon>
        <taxon>Ixoroideae</taxon>
        <taxon>Gardenieae complex</taxon>
        <taxon>Bertiereae - Coffeeae clade</taxon>
        <taxon>Coffeeae</taxon>
        <taxon>Coffea</taxon>
    </lineage>
</organism>
<keyword evidence="1" id="KW-0507">mRNA processing</keyword>
<feature type="domain" description="C3H1-type" evidence="4">
    <location>
        <begin position="781"/>
        <end position="808"/>
    </location>
</feature>
<feature type="region of interest" description="Disordered" evidence="3">
    <location>
        <begin position="1333"/>
        <end position="1367"/>
    </location>
</feature>
<evidence type="ECO:0000259" key="5">
    <source>
        <dbReference type="PROSITE" id="PS50128"/>
    </source>
</evidence>
<feature type="region of interest" description="Disordered" evidence="3">
    <location>
        <begin position="116"/>
        <end position="221"/>
    </location>
</feature>
<keyword evidence="2" id="KW-0862">Zinc</keyword>
<feature type="domain" description="SURP motif" evidence="5">
    <location>
        <begin position="299"/>
        <end position="347"/>
    </location>
</feature>
<dbReference type="GO" id="GO:0006397">
    <property type="term" value="P:mRNA processing"/>
    <property type="evidence" value="ECO:0007669"/>
    <property type="project" value="UniProtKB-KW"/>
</dbReference>
<feature type="region of interest" description="Disordered" evidence="3">
    <location>
        <begin position="705"/>
        <end position="783"/>
    </location>
</feature>
<feature type="compositionally biased region" description="Basic and acidic residues" evidence="3">
    <location>
        <begin position="812"/>
        <end position="822"/>
    </location>
</feature>
<sequence>MYGSRNYATPADQGPYPPLQHCPPAPPPAFSRSSHLPLPTAIQQSRLQIPLHVGHLGHPVYQYTPSGTPQQGPLSPVLSSGINSQPFFALPPPPAPQPLQVPGNSRVQLPLQWTHTTFVSPTGPPSVSRVLPQPPSQGQTQFSSQVHQAQAGSMQPQVQPNPPASSLCTSPPVGSFKHSMPQLSTTAPAGPPALPPPPPLPSPPGSPPTRSSSPPPTSLSTFSKSCTLIAVPAASKPAYHHEIGSRDNKSSSLETSDQVGDAVHDGEAGGKSVSALRKNLISDLPSPPPKPADDRTVHSIEVLCQYIAKNGPEFEILTRQKESGNPEFKFLFGGQPGSETAVAHEYFLWTKRKYLLGSGSVENQGDHDLLLRPSGRSASQLKNAKNVSPPYSPVDSDMDMEDDITHPDEEPQNCTPNEISHEIISVSNRLDKWQELQPLPGIAEHSLAKDASDETLTHSLAKDASDETLTYSGWQVSEELIQGAGISSDQNRSIIRKSVTKLGGLIARSSGDVENLSTSNVTKTSELLEVISQTNTSAHLAEVRLEKLPTQLVTQGGSPFTLLQDYASNESSDDEAHLVPTTAALSVKRDSVPLDTDFKVDWGTDLGAKSALESHKGLEQLPQSSILKPESVVVEAEMPYTTGKPEDFVDNTYGNQESPKGGMPQREYQQKVFLIDDANFEKQKVAKSFSSTSKLDKFGRLIKAGASDSESDGSPCFSRRQGKRSRNRSRSRSPHDTRWRRSPWRRREKRGRSRSLSPKRRRSRSRSPLFQHGEDKMRRDKSHRSECFDFIRGKCYRGASCRYLHCEDKSDRSRSYKRKEQFQDLPYSSRSSDLHEKTEIPYKKLSREHDGGRIQQLKPQKVKANTDGKKHTNEEMNEAVTCFPDKSGPVEPLVNPILEANIKKIPGIAAHCRLSPSENLDVHQSQGNSSDQFLRNADYQHQQRDASCHPKCSPVHATASDPSPHLMDKSCVNEEGANESRVTLSTMNETLPCQSVSSQPMVHKESISSDHRSHLPLSFALVSQDTSSSFNQEMPRDYNLISPAGVFPSHSSSVESHHLYQPSVCHSHSQFPFPPNPTWSSVPPPSALYHHPPPPSAFVSDRNLTPGPYTASSAHTMQNMLPRTNDFSSQTSARPFLTEFRISSVGKSQVYPPMQEPNRPPDQLNDLHPRTFPVSQPSQSHGRAGLVGEGQFTGQPVPGLYSSNSFDKDKKHSQTMPFSRESPLKRAQAFPSDTLPPVDGVSSIHHEHGNLSSTMPSYTTDFLDRNQPSVLSDTGISRISDRFNPYACTFDQPLSSKFSCSSLLQERDRPFGNQLGAAYSFSQVPVAGRDIANHGSGNLMSSQNSAQPLDGISPQPGDGQYDPIYDSIEPSLNSVRKSNYGQKHEITDESDVIVRSSGSNKPLDKKEHKLKGAVCDEEIGSLENDEYGETADGEVGAVENGSPSNLNDAAETAAGEVEIDQVKATGKSKKSKDSRSMKLFKVALADFVKEVLKPSWRQGSMSKEAFKTIVKKTVDRVSGAMKSHHIPKSQAKIDHYIDSSQRKLTKLVMGYVDKYVKV</sequence>
<feature type="zinc finger region" description="C3H1-type" evidence="2">
    <location>
        <begin position="781"/>
        <end position="808"/>
    </location>
</feature>
<reference evidence="6" key="1">
    <citation type="journal article" date="2025" name="Foods">
        <title>Unveiling the Microbial Signatures of Arabica Coffee Cherries: Insights into Ripeness Specific Diversity, Functional Traits, and Implications for Quality and Safety.</title>
        <authorList>
            <consortium name="RefSeq"/>
            <person name="Tenea G.N."/>
            <person name="Cifuentes V."/>
            <person name="Reyes P."/>
            <person name="Cevallos-Vallejos M."/>
        </authorList>
    </citation>
    <scope>NUCLEOTIDE SEQUENCE [LARGE SCALE GENOMIC DNA]</scope>
</reference>
<feature type="region of interest" description="Disordered" evidence="3">
    <location>
        <begin position="1205"/>
        <end position="1224"/>
    </location>
</feature>
<dbReference type="Pfam" id="PF01805">
    <property type="entry name" value="Surp"/>
    <property type="match status" value="1"/>
</dbReference>
<feature type="compositionally biased region" description="Polar residues" evidence="3">
    <location>
        <begin position="1335"/>
        <end position="1347"/>
    </location>
</feature>
<dbReference type="OrthoDB" id="21470at2759"/>
<feature type="region of interest" description="Disordered" evidence="3">
    <location>
        <begin position="1092"/>
        <end position="1114"/>
    </location>
</feature>
<keyword evidence="2" id="KW-0479">Metal-binding</keyword>
<dbReference type="PROSITE" id="PS50128">
    <property type="entry name" value="SURP"/>
    <property type="match status" value="1"/>
</dbReference>
<accession>A0A6P6X7H5</accession>
<feature type="compositionally biased region" description="Basic residues" evidence="3">
    <location>
        <begin position="720"/>
        <end position="732"/>
    </location>
</feature>
<feature type="region of interest" description="Disordered" evidence="3">
    <location>
        <begin position="377"/>
        <end position="416"/>
    </location>
</feature>
<dbReference type="GeneID" id="113740052"/>
<feature type="region of interest" description="Disordered" evidence="3">
    <location>
        <begin position="1149"/>
        <end position="1183"/>
    </location>
</feature>
<dbReference type="SUPFAM" id="SSF109905">
    <property type="entry name" value="Surp module (SWAP domain)"/>
    <property type="match status" value="1"/>
</dbReference>
<feature type="compositionally biased region" description="Pro residues" evidence="3">
    <location>
        <begin position="15"/>
        <end position="29"/>
    </location>
</feature>
<name>A0A6P6X7H5_COFAR</name>
<dbReference type="PROSITE" id="PS50103">
    <property type="entry name" value="ZF_C3H1"/>
    <property type="match status" value="1"/>
</dbReference>
<reference evidence="7" key="2">
    <citation type="submission" date="2025-08" db="UniProtKB">
        <authorList>
            <consortium name="RefSeq"/>
        </authorList>
    </citation>
    <scope>IDENTIFICATION</scope>
    <source>
        <tissue evidence="7">Leaves</tissue>
    </source>
</reference>
<feature type="region of interest" description="Disordered" evidence="3">
    <location>
        <begin position="847"/>
        <end position="870"/>
    </location>
</feature>
<gene>
    <name evidence="7" type="primary">LOC113740052</name>
</gene>
<feature type="compositionally biased region" description="Basic residues" evidence="3">
    <location>
        <begin position="740"/>
        <end position="765"/>
    </location>
</feature>
<dbReference type="GO" id="GO:0003723">
    <property type="term" value="F:RNA binding"/>
    <property type="evidence" value="ECO:0007669"/>
    <property type="project" value="InterPro"/>
</dbReference>
<feature type="compositionally biased region" description="Basic and acidic residues" evidence="3">
    <location>
        <begin position="772"/>
        <end position="783"/>
    </location>
</feature>
<feature type="compositionally biased region" description="Basic and acidic residues" evidence="3">
    <location>
        <begin position="239"/>
        <end position="249"/>
    </location>
</feature>
<feature type="region of interest" description="Disordered" evidence="3">
    <location>
        <begin position="1"/>
        <end position="36"/>
    </location>
</feature>
<feature type="compositionally biased region" description="Pro residues" evidence="3">
    <location>
        <begin position="189"/>
        <end position="217"/>
    </location>
</feature>
<dbReference type="InterPro" id="IPR035967">
    <property type="entry name" value="SWAP/Surp_sf"/>
</dbReference>
<dbReference type="PANTHER" id="PTHR36886:SF7">
    <property type="entry name" value="EXPRESSED PROTEIN"/>
    <property type="match status" value="1"/>
</dbReference>
<proteinExistence type="predicted"/>
<feature type="region of interest" description="Disordered" evidence="3">
    <location>
        <begin position="239"/>
        <end position="271"/>
    </location>
</feature>
<dbReference type="Gene3D" id="3.30.1370.210">
    <property type="match status" value="1"/>
</dbReference>
<dbReference type="Gene3D" id="1.10.10.790">
    <property type="entry name" value="Surp module"/>
    <property type="match status" value="1"/>
</dbReference>
<dbReference type="InterPro" id="IPR000571">
    <property type="entry name" value="Znf_CCCH"/>
</dbReference>
<feature type="region of interest" description="Disordered" evidence="3">
    <location>
        <begin position="641"/>
        <end position="664"/>
    </location>
</feature>
<dbReference type="InterPro" id="IPR052650">
    <property type="entry name" value="Zinc_finger_CCCH"/>
</dbReference>
<keyword evidence="2" id="KW-0863">Zinc-finger</keyword>
<dbReference type="RefSeq" id="XP_027123339.1">
    <property type="nucleotide sequence ID" value="XM_027267538.2"/>
</dbReference>
<keyword evidence="6" id="KW-1185">Reference proteome</keyword>
<dbReference type="GO" id="GO:0008270">
    <property type="term" value="F:zinc ion binding"/>
    <property type="evidence" value="ECO:0007669"/>
    <property type="project" value="UniProtKB-KW"/>
</dbReference>
<feature type="region of interest" description="Disordered" evidence="3">
    <location>
        <begin position="946"/>
        <end position="965"/>
    </location>
</feature>
<evidence type="ECO:0000313" key="7">
    <source>
        <dbReference type="RefSeq" id="XP_027123339.1"/>
    </source>
</evidence>
<evidence type="ECO:0000259" key="4">
    <source>
        <dbReference type="PROSITE" id="PS50103"/>
    </source>
</evidence>
<protein>
    <submittedName>
        <fullName evidence="7">Uncharacterized protein isoform X1</fullName>
    </submittedName>
</protein>
<feature type="compositionally biased region" description="Polar residues" evidence="3">
    <location>
        <begin position="377"/>
        <end position="386"/>
    </location>
</feature>
<feature type="region of interest" description="Disordered" evidence="3">
    <location>
        <begin position="812"/>
        <end position="835"/>
    </location>
</feature>
<dbReference type="InterPro" id="IPR000061">
    <property type="entry name" value="Surp"/>
</dbReference>
<evidence type="ECO:0000256" key="1">
    <source>
        <dbReference type="ARBA" id="ARBA00022664"/>
    </source>
</evidence>
<dbReference type="PANTHER" id="PTHR36886">
    <property type="entry name" value="PROTEIN FRIGIDA-ESSENTIAL 1"/>
    <property type="match status" value="1"/>
</dbReference>
<evidence type="ECO:0000313" key="6">
    <source>
        <dbReference type="Proteomes" id="UP001652660"/>
    </source>
</evidence>
<dbReference type="SMART" id="SM00648">
    <property type="entry name" value="SWAP"/>
    <property type="match status" value="1"/>
</dbReference>
<dbReference type="Proteomes" id="UP001652660">
    <property type="component" value="Chromosome 4c"/>
</dbReference>
<feature type="compositionally biased region" description="Polar residues" evidence="3">
    <location>
        <begin position="136"/>
        <end position="169"/>
    </location>
</feature>
<evidence type="ECO:0000256" key="2">
    <source>
        <dbReference type="PROSITE-ProRule" id="PRU00723"/>
    </source>
</evidence>
<evidence type="ECO:0000256" key="3">
    <source>
        <dbReference type="SAM" id="MobiDB-lite"/>
    </source>
</evidence>